<reference evidence="3 4" key="1">
    <citation type="submission" date="2020-04" db="EMBL/GenBank/DDBJ databases">
        <title>Azohydromonas sp. isolated from soil.</title>
        <authorList>
            <person name="Dahal R.H."/>
        </authorList>
    </citation>
    <scope>NUCLEOTIDE SEQUENCE [LARGE SCALE GENOMIC DNA]</scope>
    <source>
        <strain evidence="3 4">G-1-1-14</strain>
    </source>
</reference>
<dbReference type="Pfam" id="PF04972">
    <property type="entry name" value="BON"/>
    <property type="match status" value="1"/>
</dbReference>
<proteinExistence type="predicted"/>
<keyword evidence="4" id="KW-1185">Reference proteome</keyword>
<dbReference type="Gene3D" id="3.30.1340.30">
    <property type="match status" value="1"/>
</dbReference>
<dbReference type="AlphaFoldDB" id="A0A848FCY9"/>
<dbReference type="EMBL" id="JABBFW010000015">
    <property type="protein sequence ID" value="NML17172.1"/>
    <property type="molecule type" value="Genomic_DNA"/>
</dbReference>
<dbReference type="PROSITE" id="PS50914">
    <property type="entry name" value="BON"/>
    <property type="match status" value="1"/>
</dbReference>
<feature type="region of interest" description="Disordered" evidence="1">
    <location>
        <begin position="45"/>
        <end position="74"/>
    </location>
</feature>
<protein>
    <submittedName>
        <fullName evidence="3">BON domain-containing protein</fullName>
    </submittedName>
</protein>
<dbReference type="Proteomes" id="UP000574067">
    <property type="component" value="Unassembled WGS sequence"/>
</dbReference>
<evidence type="ECO:0000259" key="2">
    <source>
        <dbReference type="PROSITE" id="PS50914"/>
    </source>
</evidence>
<evidence type="ECO:0000313" key="4">
    <source>
        <dbReference type="Proteomes" id="UP000574067"/>
    </source>
</evidence>
<name>A0A848FCY9_9BURK</name>
<feature type="domain" description="BON" evidence="2">
    <location>
        <begin position="74"/>
        <end position="141"/>
    </location>
</feature>
<comment type="caution">
    <text evidence="3">The sequence shown here is derived from an EMBL/GenBank/DDBJ whole genome shotgun (WGS) entry which is preliminary data.</text>
</comment>
<gene>
    <name evidence="3" type="ORF">HHL10_19550</name>
</gene>
<evidence type="ECO:0000256" key="1">
    <source>
        <dbReference type="SAM" id="MobiDB-lite"/>
    </source>
</evidence>
<dbReference type="RefSeq" id="WP_169162074.1">
    <property type="nucleotide sequence ID" value="NZ_JABBFW010000015.1"/>
</dbReference>
<evidence type="ECO:0000313" key="3">
    <source>
        <dbReference type="EMBL" id="NML17172.1"/>
    </source>
</evidence>
<accession>A0A848FCY9</accession>
<feature type="compositionally biased region" description="Low complexity" evidence="1">
    <location>
        <begin position="45"/>
        <end position="56"/>
    </location>
</feature>
<sequence length="174" mass="18017">MASLFKSVALAAFGAAAMYYLDPQTGPQRRAQALGKLNALSTGARGTGRGTLAQGRDVGEGSGAASSGAAQADRNRELRDRIYAEVGRLARQPDGIEVVVHEGNVSLRGEVVSDDERDRLLSTVLAMPGVLRIDNRLKAREEEPSSLAELAVSGGLAAAEDGAAPRPAGPPSIL</sequence>
<dbReference type="InterPro" id="IPR007055">
    <property type="entry name" value="BON_dom"/>
</dbReference>
<organism evidence="3 4">
    <name type="scientific">Azohydromonas caseinilytica</name>
    <dbReference type="NCBI Taxonomy" id="2728836"/>
    <lineage>
        <taxon>Bacteria</taxon>
        <taxon>Pseudomonadati</taxon>
        <taxon>Pseudomonadota</taxon>
        <taxon>Betaproteobacteria</taxon>
        <taxon>Burkholderiales</taxon>
        <taxon>Sphaerotilaceae</taxon>
        <taxon>Azohydromonas</taxon>
    </lineage>
</organism>